<keyword evidence="3" id="KW-1185">Reference proteome</keyword>
<organism evidence="2 3">
    <name type="scientific">Saguinus oedipus</name>
    <name type="common">Cotton-top tamarin</name>
    <name type="synonym">Oedipomidas oedipus</name>
    <dbReference type="NCBI Taxonomy" id="9490"/>
    <lineage>
        <taxon>Eukaryota</taxon>
        <taxon>Metazoa</taxon>
        <taxon>Chordata</taxon>
        <taxon>Craniata</taxon>
        <taxon>Vertebrata</taxon>
        <taxon>Euteleostomi</taxon>
        <taxon>Mammalia</taxon>
        <taxon>Eutheria</taxon>
        <taxon>Euarchontoglires</taxon>
        <taxon>Primates</taxon>
        <taxon>Haplorrhini</taxon>
        <taxon>Platyrrhini</taxon>
        <taxon>Cebidae</taxon>
        <taxon>Callitrichinae</taxon>
        <taxon>Saguinus</taxon>
    </lineage>
</organism>
<evidence type="ECO:0000256" key="1">
    <source>
        <dbReference type="SAM" id="MobiDB-lite"/>
    </source>
</evidence>
<dbReference type="Proteomes" id="UP001266305">
    <property type="component" value="Unassembled WGS sequence"/>
</dbReference>
<evidence type="ECO:0000313" key="3">
    <source>
        <dbReference type="Proteomes" id="UP001266305"/>
    </source>
</evidence>
<evidence type="ECO:0000313" key="2">
    <source>
        <dbReference type="EMBL" id="KAK2106740.1"/>
    </source>
</evidence>
<name>A0ABQ9VCC8_SAGOE</name>
<comment type="caution">
    <text evidence="2">The sequence shown here is derived from an EMBL/GenBank/DDBJ whole genome shotgun (WGS) entry which is preliminary data.</text>
</comment>
<proteinExistence type="predicted"/>
<sequence length="127" mass="14282">MCQNLEFNRCWEVSALNAVNPNPGPRAFGLGCDQPLTVQPLTVPGDFSRSGRPEVQPQHAEARHRRITQCRVGKALGKALRPAELSERDFALDTDLKPLLLAQYYNNCPSLFLGFDDSARKRMKEEK</sequence>
<dbReference type="EMBL" id="JASSZA010000007">
    <property type="protein sequence ID" value="KAK2106740.1"/>
    <property type="molecule type" value="Genomic_DNA"/>
</dbReference>
<protein>
    <submittedName>
        <fullName evidence="2">Uncharacterized protein</fullName>
    </submittedName>
</protein>
<accession>A0ABQ9VCC8</accession>
<reference evidence="2 3" key="1">
    <citation type="submission" date="2023-05" db="EMBL/GenBank/DDBJ databases">
        <title>B98-5 Cell Line De Novo Hybrid Assembly: An Optical Mapping Approach.</title>
        <authorList>
            <person name="Kananen K."/>
            <person name="Auerbach J.A."/>
            <person name="Kautto E."/>
            <person name="Blachly J.S."/>
        </authorList>
    </citation>
    <scope>NUCLEOTIDE SEQUENCE [LARGE SCALE GENOMIC DNA]</scope>
    <source>
        <strain evidence="2">B95-8</strain>
        <tissue evidence="2">Cell line</tissue>
    </source>
</reference>
<gene>
    <name evidence="2" type="ORF">P7K49_016254</name>
</gene>
<feature type="region of interest" description="Disordered" evidence="1">
    <location>
        <begin position="44"/>
        <end position="64"/>
    </location>
</feature>